<feature type="domain" description="EamA" evidence="7">
    <location>
        <begin position="45"/>
        <end position="178"/>
    </location>
</feature>
<keyword evidence="3 6" id="KW-0812">Transmembrane</keyword>
<comment type="subcellular location">
    <subcellularLocation>
        <location evidence="1">Membrane</location>
        <topology evidence="1">Multi-pass membrane protein</topology>
    </subcellularLocation>
</comment>
<feature type="transmembrane region" description="Helical" evidence="6">
    <location>
        <begin position="285"/>
        <end position="304"/>
    </location>
</feature>
<evidence type="ECO:0000256" key="5">
    <source>
        <dbReference type="ARBA" id="ARBA00023136"/>
    </source>
</evidence>
<feature type="transmembrane region" description="Helical" evidence="6">
    <location>
        <begin position="106"/>
        <end position="125"/>
    </location>
</feature>
<evidence type="ECO:0000256" key="6">
    <source>
        <dbReference type="SAM" id="Phobius"/>
    </source>
</evidence>
<feature type="transmembrane region" description="Helical" evidence="6">
    <location>
        <begin position="252"/>
        <end position="273"/>
    </location>
</feature>
<organism evidence="8 9">
    <name type="scientific">Sphingobium nicotianae</name>
    <dbReference type="NCBI Taxonomy" id="2782607"/>
    <lineage>
        <taxon>Bacteria</taxon>
        <taxon>Pseudomonadati</taxon>
        <taxon>Pseudomonadota</taxon>
        <taxon>Alphaproteobacteria</taxon>
        <taxon>Sphingomonadales</taxon>
        <taxon>Sphingomonadaceae</taxon>
        <taxon>Sphingobium</taxon>
    </lineage>
</organism>
<dbReference type="AlphaFoldDB" id="A0A9X1IR39"/>
<dbReference type="PANTHER" id="PTHR32322:SF2">
    <property type="entry name" value="EAMA DOMAIN-CONTAINING PROTEIN"/>
    <property type="match status" value="1"/>
</dbReference>
<dbReference type="InterPro" id="IPR000620">
    <property type="entry name" value="EamA_dom"/>
</dbReference>
<proteinExistence type="inferred from homology"/>
<evidence type="ECO:0000256" key="1">
    <source>
        <dbReference type="ARBA" id="ARBA00004141"/>
    </source>
</evidence>
<gene>
    <name evidence="8" type="ORF">KK488_09160</name>
</gene>
<name>A0A9X1IR39_9SPHN</name>
<accession>A0A9X1IR39</accession>
<reference evidence="8" key="1">
    <citation type="submission" date="2021-05" db="EMBL/GenBank/DDBJ databases">
        <title>Genome of Sphingobium sp. strain.</title>
        <authorList>
            <person name="Fan R."/>
        </authorList>
    </citation>
    <scope>NUCLEOTIDE SEQUENCE</scope>
    <source>
        <strain evidence="8">H33</strain>
    </source>
</reference>
<feature type="transmembrane region" description="Helical" evidence="6">
    <location>
        <begin position="45"/>
        <end position="66"/>
    </location>
</feature>
<feature type="domain" description="EamA" evidence="7">
    <location>
        <begin position="193"/>
        <end position="324"/>
    </location>
</feature>
<feature type="transmembrane region" description="Helical" evidence="6">
    <location>
        <begin position="161"/>
        <end position="181"/>
    </location>
</feature>
<dbReference type="EMBL" id="JAHGAW010000005">
    <property type="protein sequence ID" value="MBT2187111.1"/>
    <property type="molecule type" value="Genomic_DNA"/>
</dbReference>
<dbReference type="InterPro" id="IPR050638">
    <property type="entry name" value="AA-Vitamin_Transporters"/>
</dbReference>
<dbReference type="GO" id="GO:0016020">
    <property type="term" value="C:membrane"/>
    <property type="evidence" value="ECO:0007669"/>
    <property type="project" value="UniProtKB-SubCell"/>
</dbReference>
<keyword evidence="9" id="KW-1185">Reference proteome</keyword>
<dbReference type="Pfam" id="PF00892">
    <property type="entry name" value="EamA"/>
    <property type="match status" value="2"/>
</dbReference>
<dbReference type="Proteomes" id="UP001138757">
    <property type="component" value="Unassembled WGS sequence"/>
</dbReference>
<protein>
    <submittedName>
        <fullName evidence="8">EamA family transporter</fullName>
    </submittedName>
</protein>
<dbReference type="SUPFAM" id="SSF103481">
    <property type="entry name" value="Multidrug resistance efflux transporter EmrE"/>
    <property type="match status" value="2"/>
</dbReference>
<evidence type="ECO:0000256" key="3">
    <source>
        <dbReference type="ARBA" id="ARBA00022692"/>
    </source>
</evidence>
<comment type="similarity">
    <text evidence="2">Belongs to the EamA transporter family.</text>
</comment>
<feature type="transmembrane region" description="Helical" evidence="6">
    <location>
        <begin position="311"/>
        <end position="329"/>
    </location>
</feature>
<comment type="caution">
    <text evidence="8">The sequence shown here is derived from an EMBL/GenBank/DDBJ whole genome shotgun (WGS) entry which is preliminary data.</text>
</comment>
<evidence type="ECO:0000256" key="4">
    <source>
        <dbReference type="ARBA" id="ARBA00022989"/>
    </source>
</evidence>
<evidence type="ECO:0000259" key="7">
    <source>
        <dbReference type="Pfam" id="PF00892"/>
    </source>
</evidence>
<dbReference type="InterPro" id="IPR037185">
    <property type="entry name" value="EmrE-like"/>
</dbReference>
<feature type="transmembrane region" description="Helical" evidence="6">
    <location>
        <begin position="220"/>
        <end position="240"/>
    </location>
</feature>
<feature type="transmembrane region" description="Helical" evidence="6">
    <location>
        <begin position="137"/>
        <end position="155"/>
    </location>
</feature>
<keyword evidence="4 6" id="KW-1133">Transmembrane helix</keyword>
<keyword evidence="5 6" id="KW-0472">Membrane</keyword>
<evidence type="ECO:0000256" key="2">
    <source>
        <dbReference type="ARBA" id="ARBA00007362"/>
    </source>
</evidence>
<dbReference type="PANTHER" id="PTHR32322">
    <property type="entry name" value="INNER MEMBRANE TRANSPORTER"/>
    <property type="match status" value="1"/>
</dbReference>
<evidence type="ECO:0000313" key="9">
    <source>
        <dbReference type="Proteomes" id="UP001138757"/>
    </source>
</evidence>
<evidence type="ECO:0000313" key="8">
    <source>
        <dbReference type="EMBL" id="MBT2187111.1"/>
    </source>
</evidence>
<sequence>MPWRSACRTANIGRLACLPCSGARLIGGRSFRKASCLQTLSRRTVYLLLAFVMLIWSGNSIVARAMRADVPPFTLAFLRWGGAALIALPLARRRIVADWPVVRRHWPAILLLGVIGVGSFNAFMYSGLQYTTAANTLLVQAAIPALVLLFDRIFFGTKPRIAQIAGCALAAAGVAIIILRADPAAIRAMRFNIGDLLVLVAIMLWSLYTVLLRLKPPIDGLSFMALTILIGALCMAPFSIHELQSRAVHLSLPVAAGIAYVILFPSILGYFLYNGAVEAIGAGDAGHVVNLQPLFGALLAALILGEPIHGYHFAGMALILVGIGIPLLWPGDRAEPGPEVAG</sequence>
<feature type="transmembrane region" description="Helical" evidence="6">
    <location>
        <begin position="193"/>
        <end position="214"/>
    </location>
</feature>